<dbReference type="AlphaFoldDB" id="A0A3G9IE41"/>
<gene>
    <name evidence="2" type="ORF">Back2_09190</name>
</gene>
<evidence type="ECO:0000256" key="1">
    <source>
        <dbReference type="SAM" id="Phobius"/>
    </source>
</evidence>
<keyword evidence="1" id="KW-0812">Transmembrane</keyword>
<evidence type="ECO:0000313" key="2">
    <source>
        <dbReference type="EMBL" id="BBH16632.1"/>
    </source>
</evidence>
<reference evidence="2 3" key="1">
    <citation type="submission" date="2018-11" db="EMBL/GenBank/DDBJ databases">
        <title>Complete genome sequence of Nocardioides baekrokdamisoli strain KCTC 39748.</title>
        <authorList>
            <person name="Kang S.W."/>
            <person name="Lee K.C."/>
            <person name="Kim K.K."/>
            <person name="Kim J.S."/>
            <person name="Kim D.S."/>
            <person name="Ko S.H."/>
            <person name="Yang S.H."/>
            <person name="Shin Y.K."/>
            <person name="Lee J.S."/>
        </authorList>
    </citation>
    <scope>NUCLEOTIDE SEQUENCE [LARGE SCALE GENOMIC DNA]</scope>
    <source>
        <strain evidence="2 3">KCTC 39748</strain>
    </source>
</reference>
<keyword evidence="3" id="KW-1185">Reference proteome</keyword>
<accession>A0A3G9IE41</accession>
<keyword evidence="1" id="KW-1133">Transmembrane helix</keyword>
<feature type="transmembrane region" description="Helical" evidence="1">
    <location>
        <begin position="68"/>
        <end position="86"/>
    </location>
</feature>
<sequence>MALRRPSTIGGACYLTVLAVAAAGLIVVATGHWRAGVDLLAASLLGSALARGVLPEDEAGMLQVRSKFLDVSLLIGVGGVLIWLASTVPNAG</sequence>
<dbReference type="KEGG" id="nbe:Back2_09190"/>
<name>A0A3G9IE41_9ACTN</name>
<dbReference type="InterPro" id="IPR021385">
    <property type="entry name" value="DUF3017"/>
</dbReference>
<evidence type="ECO:0008006" key="4">
    <source>
        <dbReference type="Google" id="ProtNLM"/>
    </source>
</evidence>
<dbReference type="RefSeq" id="WP_125567170.1">
    <property type="nucleotide sequence ID" value="NZ_AP019307.1"/>
</dbReference>
<evidence type="ECO:0000313" key="3">
    <source>
        <dbReference type="Proteomes" id="UP000271573"/>
    </source>
</evidence>
<dbReference type="Proteomes" id="UP000271573">
    <property type="component" value="Chromosome"/>
</dbReference>
<dbReference type="Pfam" id="PF11222">
    <property type="entry name" value="DUF3017"/>
    <property type="match status" value="1"/>
</dbReference>
<feature type="transmembrane region" description="Helical" evidence="1">
    <location>
        <begin position="12"/>
        <end position="33"/>
    </location>
</feature>
<organism evidence="2 3">
    <name type="scientific">Nocardioides baekrokdamisoli</name>
    <dbReference type="NCBI Taxonomy" id="1804624"/>
    <lineage>
        <taxon>Bacteria</taxon>
        <taxon>Bacillati</taxon>
        <taxon>Actinomycetota</taxon>
        <taxon>Actinomycetes</taxon>
        <taxon>Propionibacteriales</taxon>
        <taxon>Nocardioidaceae</taxon>
        <taxon>Nocardioides</taxon>
    </lineage>
</organism>
<proteinExistence type="predicted"/>
<keyword evidence="1" id="KW-0472">Membrane</keyword>
<protein>
    <recommendedName>
        <fullName evidence="4">DUF3017 domain-containing protein</fullName>
    </recommendedName>
</protein>
<dbReference type="EMBL" id="AP019307">
    <property type="protein sequence ID" value="BBH16632.1"/>
    <property type="molecule type" value="Genomic_DNA"/>
</dbReference>
<feature type="transmembrane region" description="Helical" evidence="1">
    <location>
        <begin position="39"/>
        <end position="56"/>
    </location>
</feature>